<dbReference type="EMBL" id="CP009112">
    <property type="protein sequence ID" value="ANS32041.1"/>
    <property type="molecule type" value="Genomic_DNA"/>
</dbReference>
<name>A0A1B1KHF3_RHOOP</name>
<dbReference type="Proteomes" id="UP000186108">
    <property type="component" value="Plasmid pR1CP1"/>
</dbReference>
<protein>
    <recommendedName>
        <fullName evidence="4">Transposase</fullName>
    </recommendedName>
</protein>
<dbReference type="AlphaFoldDB" id="A0A1B1KHF3"/>
<evidence type="ECO:0000256" key="1">
    <source>
        <dbReference type="SAM" id="MobiDB-lite"/>
    </source>
</evidence>
<accession>A0A1B1KHF3</accession>
<evidence type="ECO:0008006" key="4">
    <source>
        <dbReference type="Google" id="ProtNLM"/>
    </source>
</evidence>
<keyword evidence="2" id="KW-0614">Plasmid</keyword>
<proteinExistence type="predicted"/>
<reference evidence="2 3" key="1">
    <citation type="submission" date="2014-07" db="EMBL/GenBank/DDBJ databases">
        <authorList>
            <person name="Zhang J.E."/>
            <person name="Yang H."/>
            <person name="Guo J."/>
            <person name="Deng Z."/>
            <person name="Luo H."/>
            <person name="Luo M."/>
            <person name="Zhao B."/>
        </authorList>
    </citation>
    <scope>NUCLEOTIDE SEQUENCE [LARGE SCALE GENOMIC DNA]</scope>
    <source>
        <strain evidence="2 3">1CP</strain>
        <plasmid evidence="3">Plasmid pr1cp1</plasmid>
    </source>
</reference>
<evidence type="ECO:0000313" key="2">
    <source>
        <dbReference type="EMBL" id="ANS32041.1"/>
    </source>
</evidence>
<feature type="region of interest" description="Disordered" evidence="1">
    <location>
        <begin position="144"/>
        <end position="200"/>
    </location>
</feature>
<dbReference type="RefSeq" id="WP_231137991.1">
    <property type="nucleotide sequence ID" value="NZ_CP009112.1"/>
</dbReference>
<geneLocation type="plasmid" evidence="3">
    <name>pr1cp1</name>
</geneLocation>
<evidence type="ECO:0000313" key="3">
    <source>
        <dbReference type="Proteomes" id="UP000186108"/>
    </source>
</evidence>
<sequence>MAASVTHLCTPSPRTLCSAAEAFLDTIGPTNTRRASTTAIVKTVDVLDSRAPDALPGPSRALDSVSDDEIGAALETHWGHAAVDTWNTRRVAARQMAELVRRTRVDRAEASLLDAARSRTAIDRLISRRDILLREKDTVADALRDLRSGRGTTPAQHRRPRSGGPVRPDEIQGRQTPHPRAGLRACRHRNVSGGSSRRGQ</sequence>
<gene>
    <name evidence="2" type="ORF">R1CP_37175</name>
</gene>
<organism evidence="2 3">
    <name type="scientific">Rhodococcus opacus</name>
    <name type="common">Nocardia opaca</name>
    <dbReference type="NCBI Taxonomy" id="37919"/>
    <lineage>
        <taxon>Bacteria</taxon>
        <taxon>Bacillati</taxon>
        <taxon>Actinomycetota</taxon>
        <taxon>Actinomycetes</taxon>
        <taxon>Mycobacteriales</taxon>
        <taxon>Nocardiaceae</taxon>
        <taxon>Rhodococcus</taxon>
    </lineage>
</organism>